<reference evidence="1 2" key="1">
    <citation type="submission" date="2015-04" db="EMBL/GenBank/DDBJ databases">
        <authorList>
            <person name="Syromyatnikov M.Y."/>
            <person name="Popov V.N."/>
        </authorList>
    </citation>
    <scope>NUCLEOTIDE SEQUENCE [LARGE SCALE GENOMIC DNA]</scope>
</reference>
<sequence>MTATLLLQRPTERVELKCKFNMEEKSLNAGLHAGLRRPTVGLNQHWPTDGNFTNPTFMFLWSQISNVFT</sequence>
<organism evidence="1 2">
    <name type="scientific">Clunio marinus</name>
    <dbReference type="NCBI Taxonomy" id="568069"/>
    <lineage>
        <taxon>Eukaryota</taxon>
        <taxon>Metazoa</taxon>
        <taxon>Ecdysozoa</taxon>
        <taxon>Arthropoda</taxon>
        <taxon>Hexapoda</taxon>
        <taxon>Insecta</taxon>
        <taxon>Pterygota</taxon>
        <taxon>Neoptera</taxon>
        <taxon>Endopterygota</taxon>
        <taxon>Diptera</taxon>
        <taxon>Nematocera</taxon>
        <taxon>Chironomoidea</taxon>
        <taxon>Chironomidae</taxon>
        <taxon>Clunio</taxon>
    </lineage>
</organism>
<dbReference type="EMBL" id="CVRI01000020">
    <property type="protein sequence ID" value="CRK91031.1"/>
    <property type="molecule type" value="Genomic_DNA"/>
</dbReference>
<dbReference type="AlphaFoldDB" id="A0A1J1HSJ8"/>
<evidence type="ECO:0000313" key="1">
    <source>
        <dbReference type="EMBL" id="CRK91031.1"/>
    </source>
</evidence>
<protein>
    <submittedName>
        <fullName evidence="1">CLUMA_CG004719, isoform A</fullName>
    </submittedName>
</protein>
<accession>A0A1J1HSJ8</accession>
<proteinExistence type="predicted"/>
<name>A0A1J1HSJ8_9DIPT</name>
<keyword evidence="2" id="KW-1185">Reference proteome</keyword>
<evidence type="ECO:0000313" key="2">
    <source>
        <dbReference type="Proteomes" id="UP000183832"/>
    </source>
</evidence>
<dbReference type="Proteomes" id="UP000183832">
    <property type="component" value="Unassembled WGS sequence"/>
</dbReference>
<gene>
    <name evidence="1" type="ORF">CLUMA_CG004719</name>
</gene>